<gene>
    <name evidence="8" type="ORF">EV210_106281</name>
</gene>
<dbReference type="InterPro" id="IPR011701">
    <property type="entry name" value="MFS"/>
</dbReference>
<keyword evidence="4 6" id="KW-1133">Transmembrane helix</keyword>
<dbReference type="GO" id="GO:0005886">
    <property type="term" value="C:plasma membrane"/>
    <property type="evidence" value="ECO:0007669"/>
    <property type="project" value="UniProtKB-SubCell"/>
</dbReference>
<feature type="domain" description="Major facilitator superfamily (MFS) profile" evidence="7">
    <location>
        <begin position="35"/>
        <end position="473"/>
    </location>
</feature>
<dbReference type="EMBL" id="SLUI01000006">
    <property type="protein sequence ID" value="TCL37412.1"/>
    <property type="molecule type" value="Genomic_DNA"/>
</dbReference>
<evidence type="ECO:0000256" key="3">
    <source>
        <dbReference type="ARBA" id="ARBA00022692"/>
    </source>
</evidence>
<dbReference type="Gene3D" id="1.20.1250.20">
    <property type="entry name" value="MFS general substrate transporter like domains"/>
    <property type="match status" value="1"/>
</dbReference>
<keyword evidence="5 6" id="KW-0472">Membrane</keyword>
<feature type="transmembrane region" description="Helical" evidence="6">
    <location>
        <begin position="313"/>
        <end position="331"/>
    </location>
</feature>
<feature type="transmembrane region" description="Helical" evidence="6">
    <location>
        <begin position="101"/>
        <end position="119"/>
    </location>
</feature>
<feature type="transmembrane region" description="Helical" evidence="6">
    <location>
        <begin position="280"/>
        <end position="301"/>
    </location>
</feature>
<dbReference type="Gene3D" id="1.20.1720.10">
    <property type="entry name" value="Multidrug resistance protein D"/>
    <property type="match status" value="1"/>
</dbReference>
<evidence type="ECO:0000256" key="4">
    <source>
        <dbReference type="ARBA" id="ARBA00022989"/>
    </source>
</evidence>
<proteinExistence type="predicted"/>
<evidence type="ECO:0000313" key="8">
    <source>
        <dbReference type="EMBL" id="TCL37412.1"/>
    </source>
</evidence>
<dbReference type="InterPro" id="IPR020846">
    <property type="entry name" value="MFS_dom"/>
</dbReference>
<dbReference type="Pfam" id="PF07690">
    <property type="entry name" value="MFS_1"/>
    <property type="match status" value="1"/>
</dbReference>
<dbReference type="PANTHER" id="PTHR42718">
    <property type="entry name" value="MAJOR FACILITATOR SUPERFAMILY MULTIDRUG TRANSPORTER MFSC"/>
    <property type="match status" value="1"/>
</dbReference>
<feature type="transmembrane region" description="Helical" evidence="6">
    <location>
        <begin position="69"/>
        <end position="89"/>
    </location>
</feature>
<evidence type="ECO:0000256" key="1">
    <source>
        <dbReference type="ARBA" id="ARBA00004651"/>
    </source>
</evidence>
<feature type="transmembrane region" description="Helical" evidence="6">
    <location>
        <begin position="188"/>
        <end position="209"/>
    </location>
</feature>
<evidence type="ECO:0000256" key="2">
    <source>
        <dbReference type="ARBA" id="ARBA00022448"/>
    </source>
</evidence>
<accession>A0A4V2Q8M6</accession>
<comment type="subcellular location">
    <subcellularLocation>
        <location evidence="1">Cell membrane</location>
        <topology evidence="1">Multi-pass membrane protein</topology>
    </subcellularLocation>
</comment>
<evidence type="ECO:0000259" key="7">
    <source>
        <dbReference type="PROSITE" id="PS50850"/>
    </source>
</evidence>
<sequence length="473" mass="51417">MNKDCNILINQEQNVELTTTETTNKQNFSLDFKKSLPWVIFVVFLSVLNETVFNVATPSIATQFGLQPSGASLVITSFMIFFGVGSVIYGKMSDTYRLKPLIIIGLLIYCGGSLFGFLAHENYSLVIAARIIQGAGCSAISALMMVIIARYISPENRGKAFGILGSTVAFSEGIGPAIGGFVSANYHWAFLFLIPLFTLLSIPFFYKVLPDEMPGNGKVDFLGAALLVIGVASLILYITEPRWPFIVIGVALLGWFAVHIRQSEQPFIEPAMFVKRKYIIGVLSGFVLFCTGMGILFMTPLMLSHVHQLSTDVIGWILFPGSMSVIAFGAAGGSLADKRGNPFVLLLGLFLLIISVLTISLLVEKSQWLISAALLPTFIGLSFIKTAVSNSVTQTLEMDEIGVGMGLYGLASFLSEAVGTALVGKALDKRILDFSLLPTVTEPSAYMYSNMFLVFVFFILFGGAVYMSVFRRG</sequence>
<feature type="transmembrane region" description="Helical" evidence="6">
    <location>
        <begin position="405"/>
        <end position="427"/>
    </location>
</feature>
<feature type="transmembrane region" description="Helical" evidence="6">
    <location>
        <begin position="343"/>
        <end position="362"/>
    </location>
</feature>
<feature type="transmembrane region" description="Helical" evidence="6">
    <location>
        <begin position="243"/>
        <end position="260"/>
    </location>
</feature>
<evidence type="ECO:0000313" key="9">
    <source>
        <dbReference type="Proteomes" id="UP000295063"/>
    </source>
</evidence>
<keyword evidence="2" id="KW-0813">Transport</keyword>
<feature type="transmembrane region" description="Helical" evidence="6">
    <location>
        <begin position="221"/>
        <end position="237"/>
    </location>
</feature>
<feature type="transmembrane region" description="Helical" evidence="6">
    <location>
        <begin position="447"/>
        <end position="469"/>
    </location>
</feature>
<dbReference type="AlphaFoldDB" id="A0A4V2Q8M6"/>
<dbReference type="InterPro" id="IPR036259">
    <property type="entry name" value="MFS_trans_sf"/>
</dbReference>
<feature type="transmembrane region" description="Helical" evidence="6">
    <location>
        <begin position="35"/>
        <end position="57"/>
    </location>
</feature>
<feature type="transmembrane region" description="Helical" evidence="6">
    <location>
        <begin position="125"/>
        <end position="148"/>
    </location>
</feature>
<dbReference type="RefSeq" id="WP_165898872.1">
    <property type="nucleotide sequence ID" value="NZ_SLUI01000006.1"/>
</dbReference>
<dbReference type="PROSITE" id="PS50850">
    <property type="entry name" value="MFS"/>
    <property type="match status" value="1"/>
</dbReference>
<protein>
    <submittedName>
        <fullName evidence="8">DHA2 family metal-tetracycline-proton antiporter-like MFS transporter</fullName>
    </submittedName>
</protein>
<keyword evidence="9" id="KW-1185">Reference proteome</keyword>
<name>A0A4V2Q8M6_9FIRM</name>
<organism evidence="8 9">
    <name type="scientific">Anaerospora hongkongensis</name>
    <dbReference type="NCBI Taxonomy" id="244830"/>
    <lineage>
        <taxon>Bacteria</taxon>
        <taxon>Bacillati</taxon>
        <taxon>Bacillota</taxon>
        <taxon>Negativicutes</taxon>
        <taxon>Selenomonadales</taxon>
        <taxon>Sporomusaceae</taxon>
        <taxon>Anaerospora</taxon>
    </lineage>
</organism>
<feature type="transmembrane region" description="Helical" evidence="6">
    <location>
        <begin position="368"/>
        <end position="384"/>
    </location>
</feature>
<dbReference type="SUPFAM" id="SSF103473">
    <property type="entry name" value="MFS general substrate transporter"/>
    <property type="match status" value="1"/>
</dbReference>
<evidence type="ECO:0000256" key="6">
    <source>
        <dbReference type="SAM" id="Phobius"/>
    </source>
</evidence>
<dbReference type="CDD" id="cd17321">
    <property type="entry name" value="MFS_MMR_MDR_like"/>
    <property type="match status" value="1"/>
</dbReference>
<dbReference type="GO" id="GO:0022857">
    <property type="term" value="F:transmembrane transporter activity"/>
    <property type="evidence" value="ECO:0007669"/>
    <property type="project" value="InterPro"/>
</dbReference>
<feature type="transmembrane region" description="Helical" evidence="6">
    <location>
        <begin position="160"/>
        <end position="182"/>
    </location>
</feature>
<dbReference type="PRINTS" id="PR01036">
    <property type="entry name" value="TCRTETB"/>
</dbReference>
<dbReference type="PANTHER" id="PTHR42718:SF9">
    <property type="entry name" value="MAJOR FACILITATOR SUPERFAMILY MULTIDRUG TRANSPORTER MFSC"/>
    <property type="match status" value="1"/>
</dbReference>
<comment type="caution">
    <text evidence="8">The sequence shown here is derived from an EMBL/GenBank/DDBJ whole genome shotgun (WGS) entry which is preliminary data.</text>
</comment>
<reference evidence="8 9" key="1">
    <citation type="submission" date="2019-03" db="EMBL/GenBank/DDBJ databases">
        <title>Genomic Encyclopedia of Type Strains, Phase IV (KMG-IV): sequencing the most valuable type-strain genomes for metagenomic binning, comparative biology and taxonomic classification.</title>
        <authorList>
            <person name="Goeker M."/>
        </authorList>
    </citation>
    <scope>NUCLEOTIDE SEQUENCE [LARGE SCALE GENOMIC DNA]</scope>
    <source>
        <strain evidence="8 9">DSM 15969</strain>
    </source>
</reference>
<keyword evidence="3 6" id="KW-0812">Transmembrane</keyword>
<dbReference type="Proteomes" id="UP000295063">
    <property type="component" value="Unassembled WGS sequence"/>
</dbReference>
<evidence type="ECO:0000256" key="5">
    <source>
        <dbReference type="ARBA" id="ARBA00023136"/>
    </source>
</evidence>